<reference evidence="2" key="1">
    <citation type="journal article" date="2019" name="Int. J. Syst. Evol. Microbiol.">
        <title>The Global Catalogue of Microorganisms (GCM) 10K type strain sequencing project: providing services to taxonomists for standard genome sequencing and annotation.</title>
        <authorList>
            <consortium name="The Broad Institute Genomics Platform"/>
            <consortium name="The Broad Institute Genome Sequencing Center for Infectious Disease"/>
            <person name="Wu L."/>
            <person name="Ma J."/>
        </authorList>
    </citation>
    <scope>NUCLEOTIDE SEQUENCE [LARGE SCALE GENOMIC DNA]</scope>
    <source>
        <strain evidence="2">JCM 17459</strain>
    </source>
</reference>
<organism evidence="1 2">
    <name type="scientific">Georgenia daeguensis</name>
    <dbReference type="NCBI Taxonomy" id="908355"/>
    <lineage>
        <taxon>Bacteria</taxon>
        <taxon>Bacillati</taxon>
        <taxon>Actinomycetota</taxon>
        <taxon>Actinomycetes</taxon>
        <taxon>Micrococcales</taxon>
        <taxon>Bogoriellaceae</taxon>
        <taxon>Georgenia</taxon>
    </lineage>
</organism>
<evidence type="ECO:0000313" key="1">
    <source>
        <dbReference type="EMBL" id="GAA4288735.1"/>
    </source>
</evidence>
<comment type="caution">
    <text evidence="1">The sequence shown here is derived from an EMBL/GenBank/DDBJ whole genome shotgun (WGS) entry which is preliminary data.</text>
</comment>
<evidence type="ECO:0000313" key="2">
    <source>
        <dbReference type="Proteomes" id="UP001499841"/>
    </source>
</evidence>
<dbReference type="RefSeq" id="WP_345043061.1">
    <property type="nucleotide sequence ID" value="NZ_BAABBA010000017.1"/>
</dbReference>
<accession>A0ABP8EXK4</accession>
<dbReference type="Pfam" id="PF14155">
    <property type="entry name" value="DUF4307"/>
    <property type="match status" value="1"/>
</dbReference>
<keyword evidence="2" id="KW-1185">Reference proteome</keyword>
<dbReference type="InterPro" id="IPR025443">
    <property type="entry name" value="DUF4307"/>
</dbReference>
<gene>
    <name evidence="1" type="ORF">GCM10022262_30950</name>
</gene>
<dbReference type="EMBL" id="BAABBA010000017">
    <property type="protein sequence ID" value="GAA4288735.1"/>
    <property type="molecule type" value="Genomic_DNA"/>
</dbReference>
<proteinExistence type="predicted"/>
<sequence>MTEPAAPRPPGDPAVMAARYGGAGSGRRGLVAGGVVAALLVAGGLAVQASNLWQPTVIAENVGFTVNDPSSTTVRFNLRVEAGTTVSCTVVALNESFTQVGFREVELGPFDQRTTPHEIDVTTTELATTGSVEGCEILDED</sequence>
<evidence type="ECO:0008006" key="3">
    <source>
        <dbReference type="Google" id="ProtNLM"/>
    </source>
</evidence>
<name>A0ABP8EXK4_9MICO</name>
<dbReference type="Proteomes" id="UP001499841">
    <property type="component" value="Unassembled WGS sequence"/>
</dbReference>
<protein>
    <recommendedName>
        <fullName evidence="3">DUF4307 domain-containing protein</fullName>
    </recommendedName>
</protein>